<dbReference type="EMBL" id="JAOWKZ010000001">
    <property type="protein sequence ID" value="MCV2870756.1"/>
    <property type="molecule type" value="Genomic_DNA"/>
</dbReference>
<dbReference type="RefSeq" id="WP_263737961.1">
    <property type="nucleotide sequence ID" value="NZ_JAOWKZ010000001.1"/>
</dbReference>
<accession>A0ABT2ZI07</accession>
<sequence length="134" mass="14948">MSRAKSDPMQTSCAEPLPVYENADDRPLHVVAVDLPPRLIDLIRETANTTVETVGFNDVDLRLLARTTPDIFVGRLFESRWDILDLADLLVRLGFGGRLYAVTPRLPDAGKVISEVRRHSPEIQIDLIVLDGTD</sequence>
<comment type="caution">
    <text evidence="1">The sequence shown here is derived from an EMBL/GenBank/DDBJ whole genome shotgun (WGS) entry which is preliminary data.</text>
</comment>
<evidence type="ECO:0000313" key="2">
    <source>
        <dbReference type="Proteomes" id="UP001652564"/>
    </source>
</evidence>
<protein>
    <submittedName>
        <fullName evidence="1">Uncharacterized protein</fullName>
    </submittedName>
</protein>
<reference evidence="1 2" key="1">
    <citation type="submission" date="2022-10" db="EMBL/GenBank/DDBJ databases">
        <title>Defluviimonas sp. nov., isolated from ocean surface sediments.</title>
        <authorList>
            <person name="He W."/>
            <person name="Wang L."/>
            <person name="Zhang D.-F."/>
        </authorList>
    </citation>
    <scope>NUCLEOTIDE SEQUENCE [LARGE SCALE GENOMIC DNA]</scope>
    <source>
        <strain evidence="1 2">WL0050</strain>
    </source>
</reference>
<evidence type="ECO:0000313" key="1">
    <source>
        <dbReference type="EMBL" id="MCV2870756.1"/>
    </source>
</evidence>
<name>A0ABT2ZI07_9RHOB</name>
<proteinExistence type="predicted"/>
<dbReference type="Proteomes" id="UP001652564">
    <property type="component" value="Unassembled WGS sequence"/>
</dbReference>
<keyword evidence="2" id="KW-1185">Reference proteome</keyword>
<gene>
    <name evidence="1" type="ORF">OEZ71_00440</name>
</gene>
<organism evidence="1 2">
    <name type="scientific">Albidovulum litorale</name>
    <dbReference type="NCBI Taxonomy" id="2984134"/>
    <lineage>
        <taxon>Bacteria</taxon>
        <taxon>Pseudomonadati</taxon>
        <taxon>Pseudomonadota</taxon>
        <taxon>Alphaproteobacteria</taxon>
        <taxon>Rhodobacterales</taxon>
        <taxon>Paracoccaceae</taxon>
        <taxon>Albidovulum</taxon>
    </lineage>
</organism>